<keyword evidence="4 7" id="KW-0103">Bromodomain</keyword>
<gene>
    <name evidence="11" type="ORF">TEA_014777</name>
</gene>
<reference evidence="11 12" key="1">
    <citation type="journal article" date="2018" name="Proc. Natl. Acad. Sci. U.S.A.">
        <title>Draft genome sequence of Camellia sinensis var. sinensis provides insights into the evolution of the tea genome and tea quality.</title>
        <authorList>
            <person name="Wei C."/>
            <person name="Yang H."/>
            <person name="Wang S."/>
            <person name="Zhao J."/>
            <person name="Liu C."/>
            <person name="Gao L."/>
            <person name="Xia E."/>
            <person name="Lu Y."/>
            <person name="Tai Y."/>
            <person name="She G."/>
            <person name="Sun J."/>
            <person name="Cao H."/>
            <person name="Tong W."/>
            <person name="Gao Q."/>
            <person name="Li Y."/>
            <person name="Deng W."/>
            <person name="Jiang X."/>
            <person name="Wang W."/>
            <person name="Chen Q."/>
            <person name="Zhang S."/>
            <person name="Li H."/>
            <person name="Wu J."/>
            <person name="Wang P."/>
            <person name="Li P."/>
            <person name="Shi C."/>
            <person name="Zheng F."/>
            <person name="Jian J."/>
            <person name="Huang B."/>
            <person name="Shan D."/>
            <person name="Shi M."/>
            <person name="Fang C."/>
            <person name="Yue Y."/>
            <person name="Li F."/>
            <person name="Li D."/>
            <person name="Wei S."/>
            <person name="Han B."/>
            <person name="Jiang C."/>
            <person name="Yin Y."/>
            <person name="Xia T."/>
            <person name="Zhang Z."/>
            <person name="Bennetzen J.L."/>
            <person name="Zhao S."/>
            <person name="Wan X."/>
        </authorList>
    </citation>
    <scope>NUCLEOTIDE SEQUENCE [LARGE SCALE GENOMIC DNA]</scope>
    <source>
        <strain evidence="12">cv. Shuchazao</strain>
        <tissue evidence="11">Leaf</tissue>
    </source>
</reference>
<name>A0A4S4EM07_CAMSN</name>
<sequence length="656" mass="73449">MVMVSENQSGNLNGVPLQSLQFPTMMATENIVKKKLKIKIVSRRIEAEPGRESCELGQRVFQNDECGHGIRVSENKNSEMNKSHKLVITSSSHTNDSKSKPSVLGFHKRGLPEVGDGQKEKRRKIDRSVTHQCFGILKQLMTHRYGWVFNHPVDPVKLNIPDYFSVISDPMDLGTIKTKLENNSYSSVEEFAADVRLTFSNAMVYNPPSNNVHGMAKELNKIFNTRWKCFEAKWTREHTDVEQRHSSSERAKNTNSPEQTDHRTSSVHVSLLPKRLMPAEVKQKLKKQLLEVSREKMSPHLQGFLKKIGFKQRDGRIDMDIDAFDDETLWELKRNIGLHLGATAVKAESAMKTETTGQQSLGKIIHKGTDSGNRCGSANLNPPLNLVTPKCGGSCGGIRCQCSLQRDFSHTSSSDLSSERSLGQDHFNASRKVCEAKSLSASQMSKSDPDSDGEGALSALDEEQFCSSPQLSTVATTATSEEGLSPLIDIQLSPKKALRAAMLKSRFADTILKAKRKTLLDHVDKADVVKMQQEKERLEIQQRKERARIEAQIQAAEAASRIRAEAEMKTQREREREAARLALQKMEKTVEIDNNLESLKDLEMLSRCSLSDNLHGFRIGNLLEELGLVMKDDFMGDEEDEVAILNGDGEEGEIFS</sequence>
<comment type="caution">
    <text evidence="11">The sequence shown here is derived from an EMBL/GenBank/DDBJ whole genome shotgun (WGS) entry which is preliminary data.</text>
</comment>
<evidence type="ECO:0000256" key="7">
    <source>
        <dbReference type="PROSITE-ProRule" id="PRU00035"/>
    </source>
</evidence>
<evidence type="ECO:0000256" key="3">
    <source>
        <dbReference type="ARBA" id="ARBA00023054"/>
    </source>
</evidence>
<dbReference type="Gene3D" id="1.20.920.10">
    <property type="entry name" value="Bromodomain-like"/>
    <property type="match status" value="1"/>
</dbReference>
<keyword evidence="5" id="KW-0804">Transcription</keyword>
<dbReference type="Pfam" id="PF00439">
    <property type="entry name" value="Bromodomain"/>
    <property type="match status" value="1"/>
</dbReference>
<feature type="compositionally biased region" description="Basic and acidic residues" evidence="9">
    <location>
        <begin position="239"/>
        <end position="252"/>
    </location>
</feature>
<dbReference type="EMBL" id="SDRB02003467">
    <property type="protein sequence ID" value="THG17668.1"/>
    <property type="molecule type" value="Genomic_DNA"/>
</dbReference>
<evidence type="ECO:0000313" key="11">
    <source>
        <dbReference type="EMBL" id="THG17668.1"/>
    </source>
</evidence>
<evidence type="ECO:0000313" key="12">
    <source>
        <dbReference type="Proteomes" id="UP000306102"/>
    </source>
</evidence>
<dbReference type="CDD" id="cd05506">
    <property type="entry name" value="Bromo_plant1"/>
    <property type="match status" value="1"/>
</dbReference>
<feature type="coiled-coil region" evidence="8">
    <location>
        <begin position="528"/>
        <end position="589"/>
    </location>
</feature>
<dbReference type="GO" id="GO:0005634">
    <property type="term" value="C:nucleus"/>
    <property type="evidence" value="ECO:0007669"/>
    <property type="project" value="UniProtKB-SubCell"/>
</dbReference>
<evidence type="ECO:0000256" key="9">
    <source>
        <dbReference type="SAM" id="MobiDB-lite"/>
    </source>
</evidence>
<dbReference type="InterPro" id="IPR036427">
    <property type="entry name" value="Bromodomain-like_sf"/>
</dbReference>
<feature type="region of interest" description="Disordered" evidence="9">
    <location>
        <begin position="90"/>
        <end position="124"/>
    </location>
</feature>
<dbReference type="InterPro" id="IPR001487">
    <property type="entry name" value="Bromodomain"/>
</dbReference>
<dbReference type="AlphaFoldDB" id="A0A4S4EM07"/>
<evidence type="ECO:0000256" key="2">
    <source>
        <dbReference type="ARBA" id="ARBA00023015"/>
    </source>
</evidence>
<evidence type="ECO:0000256" key="6">
    <source>
        <dbReference type="ARBA" id="ARBA00023242"/>
    </source>
</evidence>
<dbReference type="InterPro" id="IPR037377">
    <property type="entry name" value="GTE_bromo"/>
</dbReference>
<dbReference type="PANTHER" id="PTHR46136">
    <property type="entry name" value="TRANSCRIPTION FACTOR GTE8"/>
    <property type="match status" value="1"/>
</dbReference>
<accession>A0A4S4EM07</accession>
<dbReference type="PRINTS" id="PR00503">
    <property type="entry name" value="BROMODOMAIN"/>
</dbReference>
<proteinExistence type="predicted"/>
<comment type="subcellular location">
    <subcellularLocation>
        <location evidence="1">Nucleus</location>
    </subcellularLocation>
</comment>
<dbReference type="InterPro" id="IPR052442">
    <property type="entry name" value="Env_Response_Regulator"/>
</dbReference>
<evidence type="ECO:0000259" key="10">
    <source>
        <dbReference type="PROSITE" id="PS50014"/>
    </source>
</evidence>
<feature type="region of interest" description="Disordered" evidence="9">
    <location>
        <begin position="239"/>
        <end position="269"/>
    </location>
</feature>
<keyword evidence="2" id="KW-0805">Transcription regulation</keyword>
<protein>
    <recommendedName>
        <fullName evidence="10">Bromo domain-containing protein</fullName>
    </recommendedName>
</protein>
<dbReference type="PROSITE" id="PS50014">
    <property type="entry name" value="BROMODOMAIN_2"/>
    <property type="match status" value="1"/>
</dbReference>
<evidence type="ECO:0000256" key="8">
    <source>
        <dbReference type="SAM" id="Coils"/>
    </source>
</evidence>
<keyword evidence="3 8" id="KW-0175">Coiled coil</keyword>
<dbReference type="Proteomes" id="UP000306102">
    <property type="component" value="Unassembled WGS sequence"/>
</dbReference>
<dbReference type="PANTHER" id="PTHR46136:SF19">
    <property type="entry name" value="TRANSCRIPTION FACTOR GTE12"/>
    <property type="match status" value="1"/>
</dbReference>
<keyword evidence="6" id="KW-0539">Nucleus</keyword>
<dbReference type="SMART" id="SM00297">
    <property type="entry name" value="BROMO"/>
    <property type="match status" value="1"/>
</dbReference>
<dbReference type="SUPFAM" id="SSF47370">
    <property type="entry name" value="Bromodomain"/>
    <property type="match status" value="1"/>
</dbReference>
<dbReference type="STRING" id="542762.A0A4S4EM07"/>
<evidence type="ECO:0000256" key="5">
    <source>
        <dbReference type="ARBA" id="ARBA00023163"/>
    </source>
</evidence>
<evidence type="ECO:0000256" key="4">
    <source>
        <dbReference type="ARBA" id="ARBA00023117"/>
    </source>
</evidence>
<keyword evidence="12" id="KW-1185">Reference proteome</keyword>
<organism evidence="11 12">
    <name type="scientific">Camellia sinensis var. sinensis</name>
    <name type="common">China tea</name>
    <dbReference type="NCBI Taxonomy" id="542762"/>
    <lineage>
        <taxon>Eukaryota</taxon>
        <taxon>Viridiplantae</taxon>
        <taxon>Streptophyta</taxon>
        <taxon>Embryophyta</taxon>
        <taxon>Tracheophyta</taxon>
        <taxon>Spermatophyta</taxon>
        <taxon>Magnoliopsida</taxon>
        <taxon>eudicotyledons</taxon>
        <taxon>Gunneridae</taxon>
        <taxon>Pentapetalae</taxon>
        <taxon>asterids</taxon>
        <taxon>Ericales</taxon>
        <taxon>Theaceae</taxon>
        <taxon>Camellia</taxon>
    </lineage>
</organism>
<feature type="domain" description="Bromo" evidence="10">
    <location>
        <begin position="141"/>
        <end position="213"/>
    </location>
</feature>
<evidence type="ECO:0000256" key="1">
    <source>
        <dbReference type="ARBA" id="ARBA00004123"/>
    </source>
</evidence>